<accession>A0A6J5E1H7</accession>
<dbReference type="RefSeq" id="WP_175111885.1">
    <property type="nucleotide sequence ID" value="NZ_CADIKF010000023.1"/>
</dbReference>
<dbReference type="EC" id="1.14.20.-" evidence="3"/>
<organism evidence="3 4">
    <name type="scientific">Paraburkholderia solisilvae</name>
    <dbReference type="NCBI Taxonomy" id="624376"/>
    <lineage>
        <taxon>Bacteria</taxon>
        <taxon>Pseudomonadati</taxon>
        <taxon>Pseudomonadota</taxon>
        <taxon>Betaproteobacteria</taxon>
        <taxon>Burkholderiales</taxon>
        <taxon>Burkholderiaceae</taxon>
        <taxon>Paraburkholderia</taxon>
    </lineage>
</organism>
<keyword evidence="4" id="KW-1185">Reference proteome</keyword>
<feature type="domain" description="Fe2OG dioxygenase" evidence="2">
    <location>
        <begin position="135"/>
        <end position="255"/>
    </location>
</feature>
<evidence type="ECO:0000313" key="4">
    <source>
        <dbReference type="Proteomes" id="UP000494329"/>
    </source>
</evidence>
<keyword evidence="1" id="KW-0408">Iron</keyword>
<comment type="similarity">
    <text evidence="1">Belongs to the iron/ascorbate-dependent oxidoreductase family.</text>
</comment>
<proteinExistence type="inferred from homology"/>
<keyword evidence="1 3" id="KW-0560">Oxidoreductase</keyword>
<dbReference type="Gene3D" id="2.60.120.620">
    <property type="entry name" value="q2cbj1_9rhob like domain"/>
    <property type="match status" value="1"/>
</dbReference>
<protein>
    <submittedName>
        <fullName evidence="3">L-lysine 4-chlorinase</fullName>
        <ecNumber evidence="3">1.14.20.-</ecNumber>
    </submittedName>
</protein>
<reference evidence="3 4" key="1">
    <citation type="submission" date="2020-04" db="EMBL/GenBank/DDBJ databases">
        <authorList>
            <person name="De Canck E."/>
        </authorList>
    </citation>
    <scope>NUCLEOTIDE SEQUENCE [LARGE SCALE GENOMIC DNA]</scope>
    <source>
        <strain evidence="3 4">LMG 29739</strain>
    </source>
</reference>
<name>A0A6J5E1H7_9BURK</name>
<evidence type="ECO:0000259" key="2">
    <source>
        <dbReference type="PROSITE" id="PS51471"/>
    </source>
</evidence>
<dbReference type="SUPFAM" id="SSF51197">
    <property type="entry name" value="Clavaminate synthase-like"/>
    <property type="match status" value="1"/>
</dbReference>
<dbReference type="PROSITE" id="PS51471">
    <property type="entry name" value="FE2OG_OXY"/>
    <property type="match status" value="1"/>
</dbReference>
<dbReference type="GO" id="GO:0046872">
    <property type="term" value="F:metal ion binding"/>
    <property type="evidence" value="ECO:0007669"/>
    <property type="project" value="UniProtKB-KW"/>
</dbReference>
<keyword evidence="1" id="KW-0479">Metal-binding</keyword>
<sequence>MDRSEAGSPGNRLARESATMNWAAALYDLVTPLDYDWNAQQHMREQFLRFGYVKLPGFISAAALQLIKNELDELARLSRRRDFIMPGYATPRSLSVLSGSMIKAHSPFLYSLYHHYALRRCVENIVGRTVYSCTHPEEYMVANFLHHQDDTHGWHLDDPPYALVIFAEIPGENDGGALEVVANWTDLCRRKNRKPDQAIDDLISWAEENGLVDRHYHQAGDAYLLRADVNLHRVSPLVHAGSRRAVVNLAFQCTAVAHYGATANLLYSAESDHVRRP</sequence>
<dbReference type="InterPro" id="IPR005123">
    <property type="entry name" value="Oxoglu/Fe-dep_dioxygenase_dom"/>
</dbReference>
<dbReference type="Proteomes" id="UP000494329">
    <property type="component" value="Unassembled WGS sequence"/>
</dbReference>
<gene>
    <name evidence="3" type="primary">besD</name>
    <name evidence="3" type="ORF">LMG29739_03191</name>
</gene>
<dbReference type="GO" id="GO:0016491">
    <property type="term" value="F:oxidoreductase activity"/>
    <property type="evidence" value="ECO:0007669"/>
    <property type="project" value="UniProtKB-KW"/>
</dbReference>
<dbReference type="Pfam" id="PF23169">
    <property type="entry name" value="HalD"/>
    <property type="match status" value="1"/>
</dbReference>
<dbReference type="InterPro" id="IPR056470">
    <property type="entry name" value="BesD/HalB-like"/>
</dbReference>
<dbReference type="AlphaFoldDB" id="A0A6J5E1H7"/>
<dbReference type="EMBL" id="CADIKF010000023">
    <property type="protein sequence ID" value="CAB3759584.1"/>
    <property type="molecule type" value="Genomic_DNA"/>
</dbReference>
<evidence type="ECO:0000256" key="1">
    <source>
        <dbReference type="RuleBase" id="RU003682"/>
    </source>
</evidence>
<evidence type="ECO:0000313" key="3">
    <source>
        <dbReference type="EMBL" id="CAB3759584.1"/>
    </source>
</evidence>